<dbReference type="SMART" id="SM00283">
    <property type="entry name" value="MA"/>
    <property type="match status" value="1"/>
</dbReference>
<dbReference type="STRING" id="1850250.LPB142_10055"/>
<dbReference type="PANTHER" id="PTHR43531">
    <property type="entry name" value="PROTEIN ICFG"/>
    <property type="match status" value="1"/>
</dbReference>
<sequence length="467" mass="49528">MNDLSHTPHPPAHDMLDRIANEAIGLGRDIVDIAAALDTLAQAADAQLALLAEARAAAGTVQEANGRVTAGVDQVSQAAEDTMSAVSQAVGQLRQTGAHAQKIAEWVQSVVSRMAEVTETLSEVRAENTEIRSIATQVNILAINAKIEAVRAGDAGRGFAVVAEAINELSRKTANAADGIGTAVGGLSERIDGLRKEAGTISENAAAVLSGASESDTALGQMTESVSRTRSAVQDIAARADTVRQANALFGPAFQRMAGAMELTVKQIDTARGRTNGLIEAGETIVQDAVVMGGSTSDSLLIDFAQTTAGEFGRLLGAAIEEGRITESDLFSQSYAPIPGTNPPQYMAPFTRLTDTLFTPLQESALETDPRVVFCAAVDRQGYLPTHNRKFSQPQSGDPVWNSANCRNRRLFNDRVGLRAGQSTAPFVLQIYRRDMGGGQFVLMKDLSAPIVVRGRHWGGLRIGYKF</sequence>
<dbReference type="InterPro" id="IPR004089">
    <property type="entry name" value="MCPsignal_dom"/>
</dbReference>
<keyword evidence="1" id="KW-0145">Chemotaxis</keyword>
<dbReference type="GO" id="GO:0005886">
    <property type="term" value="C:plasma membrane"/>
    <property type="evidence" value="ECO:0007669"/>
    <property type="project" value="TreeGrafter"/>
</dbReference>
<dbReference type="EMBL" id="CP017781">
    <property type="protein sequence ID" value="AOZ69616.1"/>
    <property type="molecule type" value="Genomic_DNA"/>
</dbReference>
<evidence type="ECO:0000256" key="3">
    <source>
        <dbReference type="PROSITE-ProRule" id="PRU00284"/>
    </source>
</evidence>
<organism evidence="5 6">
    <name type="scientific">Rhodobacter xanthinilyticus</name>
    <dbReference type="NCBI Taxonomy" id="1850250"/>
    <lineage>
        <taxon>Bacteria</taxon>
        <taxon>Pseudomonadati</taxon>
        <taxon>Pseudomonadota</taxon>
        <taxon>Alphaproteobacteria</taxon>
        <taxon>Rhodobacterales</taxon>
        <taxon>Rhodobacter group</taxon>
        <taxon>Rhodobacter</taxon>
    </lineage>
</organism>
<dbReference type="SUPFAM" id="SSF58104">
    <property type="entry name" value="Methyl-accepting chemotaxis protein (MCP) signaling domain"/>
    <property type="match status" value="1"/>
</dbReference>
<evidence type="ECO:0000256" key="2">
    <source>
        <dbReference type="ARBA" id="ARBA00029447"/>
    </source>
</evidence>
<dbReference type="GO" id="GO:0007165">
    <property type="term" value="P:signal transduction"/>
    <property type="evidence" value="ECO:0007669"/>
    <property type="project" value="UniProtKB-KW"/>
</dbReference>
<dbReference type="Gene3D" id="1.10.287.950">
    <property type="entry name" value="Methyl-accepting chemotaxis protein"/>
    <property type="match status" value="1"/>
</dbReference>
<dbReference type="PROSITE" id="PS50111">
    <property type="entry name" value="CHEMOTAXIS_TRANSDUC_2"/>
    <property type="match status" value="1"/>
</dbReference>
<evidence type="ECO:0000313" key="5">
    <source>
        <dbReference type="EMBL" id="AOZ69616.1"/>
    </source>
</evidence>
<keyword evidence="6" id="KW-1185">Reference proteome</keyword>
<evidence type="ECO:0000259" key="4">
    <source>
        <dbReference type="PROSITE" id="PS50111"/>
    </source>
</evidence>
<keyword evidence="3" id="KW-0807">Transducer</keyword>
<dbReference type="GO" id="GO:0004888">
    <property type="term" value="F:transmembrane signaling receptor activity"/>
    <property type="evidence" value="ECO:0007669"/>
    <property type="project" value="TreeGrafter"/>
</dbReference>
<accession>A0A1D9MCN6</accession>
<feature type="domain" description="Methyl-accepting transducer" evidence="4">
    <location>
        <begin position="22"/>
        <end position="262"/>
    </location>
</feature>
<proteinExistence type="inferred from homology"/>
<name>A0A1D9MCN6_9RHOB</name>
<protein>
    <recommendedName>
        <fullName evidence="4">Methyl-accepting transducer domain-containing protein</fullName>
    </recommendedName>
</protein>
<gene>
    <name evidence="5" type="ORF">LPB142_10055</name>
</gene>
<dbReference type="Proteomes" id="UP000176562">
    <property type="component" value="Chromosome"/>
</dbReference>
<evidence type="ECO:0000256" key="1">
    <source>
        <dbReference type="ARBA" id="ARBA00022500"/>
    </source>
</evidence>
<dbReference type="Pfam" id="PF00015">
    <property type="entry name" value="MCPsignal"/>
    <property type="match status" value="1"/>
</dbReference>
<dbReference type="RefSeq" id="WP_071166290.1">
    <property type="nucleotide sequence ID" value="NZ_CP017781.1"/>
</dbReference>
<reference evidence="5 6" key="1">
    <citation type="submission" date="2016-10" db="EMBL/GenBank/DDBJ databases">
        <title>Rhodobacter sp. LPB0142, isolated from sea water.</title>
        <authorList>
            <person name="Kim E."/>
            <person name="Yi H."/>
        </authorList>
    </citation>
    <scope>NUCLEOTIDE SEQUENCE [LARGE SCALE GENOMIC DNA]</scope>
    <source>
        <strain evidence="5 6">LPB0142</strain>
    </source>
</reference>
<comment type="similarity">
    <text evidence="2">Belongs to the methyl-accepting chemotaxis (MCP) protein family.</text>
</comment>
<evidence type="ECO:0000313" key="6">
    <source>
        <dbReference type="Proteomes" id="UP000176562"/>
    </source>
</evidence>
<dbReference type="InterPro" id="IPR051310">
    <property type="entry name" value="MCP_chemotaxis"/>
</dbReference>
<dbReference type="GO" id="GO:0006935">
    <property type="term" value="P:chemotaxis"/>
    <property type="evidence" value="ECO:0007669"/>
    <property type="project" value="UniProtKB-KW"/>
</dbReference>
<dbReference type="AlphaFoldDB" id="A0A1D9MCN6"/>
<dbReference type="PANTHER" id="PTHR43531:SF11">
    <property type="entry name" value="METHYL-ACCEPTING CHEMOTAXIS PROTEIN 3"/>
    <property type="match status" value="1"/>
</dbReference>
<dbReference type="KEGG" id="rhp:LPB142_10055"/>